<protein>
    <submittedName>
        <fullName evidence="2">Uncharacterized protein</fullName>
    </submittedName>
</protein>
<gene>
    <name evidence="2" type="ORF">ABS361_03075</name>
</gene>
<reference evidence="2" key="1">
    <citation type="submission" date="2024-06" db="EMBL/GenBank/DDBJ databases">
        <title>Methylostella associata gen. nov., sp. nov., a novel Ancalomicrobiaceae-affiliated facultatively methylotrophic bacteria that feed on methanotrophs of the genus Methylococcus.</title>
        <authorList>
            <person name="Saltykova V."/>
            <person name="Danilova O.V."/>
            <person name="Oshkin I.Y."/>
            <person name="Belova S.E."/>
            <person name="Pimenov N.V."/>
            <person name="Dedysh S.N."/>
        </authorList>
    </citation>
    <scope>NUCLEOTIDE SEQUENCE</scope>
    <source>
        <strain evidence="2">S20</strain>
    </source>
</reference>
<dbReference type="KEGG" id="mflg:ABS361_03075"/>
<sequence>MRAVVRKTNEGLLFAAPDDTVQAVPFEDGRVVDLTIDGGRLIVTAEDAPSGDERPGASADAKGSRAIEPERRSGGLYAGMTKAEIREEKIRRVKALQERLARYPRTGLVADKAFYDSLSDEDD</sequence>
<accession>A0AAU7XF13</accession>
<dbReference type="RefSeq" id="WP_407050376.1">
    <property type="nucleotide sequence ID" value="NZ_CP158568.1"/>
</dbReference>
<dbReference type="AlphaFoldDB" id="A0AAU7XF13"/>
<feature type="compositionally biased region" description="Basic and acidic residues" evidence="1">
    <location>
        <begin position="62"/>
        <end position="73"/>
    </location>
</feature>
<organism evidence="2">
    <name type="scientific">Methyloraptor flagellatus</name>
    <dbReference type="NCBI Taxonomy" id="3162530"/>
    <lineage>
        <taxon>Bacteria</taxon>
        <taxon>Pseudomonadati</taxon>
        <taxon>Pseudomonadota</taxon>
        <taxon>Alphaproteobacteria</taxon>
        <taxon>Hyphomicrobiales</taxon>
        <taxon>Ancalomicrobiaceae</taxon>
        <taxon>Methyloraptor</taxon>
    </lineage>
</organism>
<evidence type="ECO:0000313" key="2">
    <source>
        <dbReference type="EMBL" id="XBY45286.1"/>
    </source>
</evidence>
<evidence type="ECO:0000256" key="1">
    <source>
        <dbReference type="SAM" id="MobiDB-lite"/>
    </source>
</evidence>
<name>A0AAU7XF13_9HYPH</name>
<dbReference type="EMBL" id="CP158568">
    <property type="protein sequence ID" value="XBY45286.1"/>
    <property type="molecule type" value="Genomic_DNA"/>
</dbReference>
<feature type="region of interest" description="Disordered" evidence="1">
    <location>
        <begin position="45"/>
        <end position="73"/>
    </location>
</feature>
<proteinExistence type="predicted"/>